<dbReference type="AlphaFoldDB" id="A0A1V9A1C9"/>
<dbReference type="Pfam" id="PF14011">
    <property type="entry name" value="ESX-1_EspG"/>
    <property type="match status" value="1"/>
</dbReference>
<keyword evidence="4" id="KW-0143">Chaperone</keyword>
<proteinExistence type="inferred from homology"/>
<comment type="caution">
    <text evidence="5">The sequence shown here is derived from an EMBL/GenBank/DDBJ whole genome shotgun (WGS) entry which is preliminary data.</text>
</comment>
<evidence type="ECO:0000256" key="2">
    <source>
        <dbReference type="ARBA" id="ARBA00006411"/>
    </source>
</evidence>
<organism evidence="5 6">
    <name type="scientific">Saccharomonospora piscinae</name>
    <dbReference type="NCBI Taxonomy" id="687388"/>
    <lineage>
        <taxon>Bacteria</taxon>
        <taxon>Bacillati</taxon>
        <taxon>Actinomycetota</taxon>
        <taxon>Actinomycetes</taxon>
        <taxon>Pseudonocardiales</taxon>
        <taxon>Pseudonocardiaceae</taxon>
        <taxon>Saccharomonospora</taxon>
    </lineage>
</organism>
<evidence type="ECO:0000256" key="1">
    <source>
        <dbReference type="ARBA" id="ARBA00004496"/>
    </source>
</evidence>
<evidence type="ECO:0000256" key="3">
    <source>
        <dbReference type="ARBA" id="ARBA00022490"/>
    </source>
</evidence>
<protein>
    <submittedName>
        <fullName evidence="5">ESX secretion-associated protein EspG</fullName>
    </submittedName>
</protein>
<evidence type="ECO:0000313" key="6">
    <source>
        <dbReference type="Proteomes" id="UP000192591"/>
    </source>
</evidence>
<dbReference type="InterPro" id="IPR025734">
    <property type="entry name" value="EspG"/>
</dbReference>
<gene>
    <name evidence="5" type="ORF">B1813_15025</name>
</gene>
<accession>A0A1V9A1C9</accession>
<keyword evidence="3" id="KW-0963">Cytoplasm</keyword>
<dbReference type="Proteomes" id="UP000192591">
    <property type="component" value="Unassembled WGS sequence"/>
</dbReference>
<name>A0A1V9A1C9_SACPI</name>
<reference evidence="5 6" key="1">
    <citation type="submission" date="2017-02" db="EMBL/GenBank/DDBJ databases">
        <title>Draft genome of Saccharomonospora sp. 154.</title>
        <authorList>
            <person name="Alonso-Carmona G.S."/>
            <person name="De La Haba R."/>
            <person name="Vera-Gargallo B."/>
            <person name="Sandoval-Trujillo A.H."/>
            <person name="Ramirez-Duran N."/>
            <person name="Ventosa A."/>
        </authorList>
    </citation>
    <scope>NUCLEOTIDE SEQUENCE [LARGE SCALE GENOMIC DNA]</scope>
    <source>
        <strain evidence="5 6">LRS4.154</strain>
    </source>
</reference>
<keyword evidence="6" id="KW-1185">Reference proteome</keyword>
<dbReference type="RefSeq" id="WP_081192972.1">
    <property type="nucleotide sequence ID" value="NZ_MWIH01000006.1"/>
</dbReference>
<sequence length="259" mass="28386">MVRSFSLSLAAVDIVFDHLELGRAPFPFEVPTLGETFTERAQIRQAVFRDLEGRGLVRGGRFNPDAEAALRTFVGGRVAVTAAATLDDGKKLFARSATDGRLAVVGKRDGNFLVFTEIRPVGLVPEIVNLIPATRPAPGQSVTLAKPDTKPGRHAAPDCYDPFADVSAPAARASVQERAVERMFDKPQRRFGQFTAFAHDGRGPAEYLDPVAWFDTDDGRVFTTRRVTEDGQAWLTFAPADNARIVQHLHSQVQPYLRG</sequence>
<evidence type="ECO:0000313" key="5">
    <source>
        <dbReference type="EMBL" id="OQO90836.1"/>
    </source>
</evidence>
<dbReference type="EMBL" id="MWIH01000006">
    <property type="protein sequence ID" value="OQO90836.1"/>
    <property type="molecule type" value="Genomic_DNA"/>
</dbReference>
<dbReference type="STRING" id="1962155.B1813_15025"/>
<comment type="subcellular location">
    <subcellularLocation>
        <location evidence="1">Cytoplasm</location>
    </subcellularLocation>
</comment>
<comment type="similarity">
    <text evidence="2">Belongs to the EspG family.</text>
</comment>
<evidence type="ECO:0000256" key="4">
    <source>
        <dbReference type="ARBA" id="ARBA00023186"/>
    </source>
</evidence>